<dbReference type="GO" id="GO:0005524">
    <property type="term" value="F:ATP binding"/>
    <property type="evidence" value="ECO:0007669"/>
    <property type="project" value="UniProtKB-KW"/>
</dbReference>
<evidence type="ECO:0000256" key="8">
    <source>
        <dbReference type="ARBA" id="ARBA00048248"/>
    </source>
</evidence>
<dbReference type="PANTHER" id="PTHR46264">
    <property type="entry name" value="TYROSINE-TRNA LIGASE"/>
    <property type="match status" value="1"/>
</dbReference>
<dbReference type="AlphaFoldDB" id="A0A7J7CRQ2"/>
<comment type="caution">
    <text evidence="10">The sequence shown here is derived from an EMBL/GenBank/DDBJ whole genome shotgun (WGS) entry which is preliminary data.</text>
</comment>
<dbReference type="FunFam" id="3.40.50.620:FF:000103">
    <property type="entry name" value="tyrosine--tRNA ligase 1, cytoplasmic"/>
    <property type="match status" value="1"/>
</dbReference>
<dbReference type="Proteomes" id="UP000593562">
    <property type="component" value="Unassembled WGS sequence"/>
</dbReference>
<dbReference type="PANTHER" id="PTHR46264:SF4">
    <property type="entry name" value="TYROSINE--TRNA LIGASE, CYTOPLASMIC"/>
    <property type="match status" value="1"/>
</dbReference>
<keyword evidence="2 9" id="KW-0436">Ligase</keyword>
<dbReference type="InterPro" id="IPR002305">
    <property type="entry name" value="aa-tRNA-synth_Ic"/>
</dbReference>
<keyword evidence="11" id="KW-1185">Reference proteome</keyword>
<organism evidence="10 11">
    <name type="scientific">Tripterygium wilfordii</name>
    <name type="common">Thunder God vine</name>
    <dbReference type="NCBI Taxonomy" id="458696"/>
    <lineage>
        <taxon>Eukaryota</taxon>
        <taxon>Viridiplantae</taxon>
        <taxon>Streptophyta</taxon>
        <taxon>Embryophyta</taxon>
        <taxon>Tracheophyta</taxon>
        <taxon>Spermatophyta</taxon>
        <taxon>Magnoliopsida</taxon>
        <taxon>eudicotyledons</taxon>
        <taxon>Gunneridae</taxon>
        <taxon>Pentapetalae</taxon>
        <taxon>rosids</taxon>
        <taxon>fabids</taxon>
        <taxon>Celastrales</taxon>
        <taxon>Celastraceae</taxon>
        <taxon>Tripterygium</taxon>
    </lineage>
</organism>
<dbReference type="GO" id="GO:0004831">
    <property type="term" value="F:tyrosine-tRNA ligase activity"/>
    <property type="evidence" value="ECO:0007669"/>
    <property type="project" value="UniProtKB-EC"/>
</dbReference>
<dbReference type="Gene3D" id="3.40.50.620">
    <property type="entry name" value="HUPs"/>
    <property type="match status" value="1"/>
</dbReference>
<accession>A0A7J7CRQ2</accession>
<keyword evidence="6 9" id="KW-0030">Aminoacyl-tRNA synthetase</keyword>
<evidence type="ECO:0000256" key="3">
    <source>
        <dbReference type="ARBA" id="ARBA00022741"/>
    </source>
</evidence>
<keyword evidence="3 9" id="KW-0547">Nucleotide-binding</keyword>
<dbReference type="GO" id="GO:0006437">
    <property type="term" value="P:tyrosyl-tRNA aminoacylation"/>
    <property type="evidence" value="ECO:0007669"/>
    <property type="project" value="TreeGrafter"/>
</dbReference>
<gene>
    <name evidence="10" type="ORF">HS088_TW14G00786</name>
</gene>
<dbReference type="InParanoid" id="A0A7J7CRQ2"/>
<dbReference type="GO" id="GO:0005737">
    <property type="term" value="C:cytoplasm"/>
    <property type="evidence" value="ECO:0007669"/>
    <property type="project" value="TreeGrafter"/>
</dbReference>
<evidence type="ECO:0000256" key="9">
    <source>
        <dbReference type="RuleBase" id="RU363036"/>
    </source>
</evidence>
<evidence type="ECO:0000256" key="5">
    <source>
        <dbReference type="ARBA" id="ARBA00022917"/>
    </source>
</evidence>
<dbReference type="InterPro" id="IPR050489">
    <property type="entry name" value="Tyr-tRNA_synthase"/>
</dbReference>
<evidence type="ECO:0000256" key="6">
    <source>
        <dbReference type="ARBA" id="ARBA00023146"/>
    </source>
</evidence>
<evidence type="ECO:0000313" key="11">
    <source>
        <dbReference type="Proteomes" id="UP000593562"/>
    </source>
</evidence>
<name>A0A7J7CRQ2_TRIWF</name>
<evidence type="ECO:0000313" key="10">
    <source>
        <dbReference type="EMBL" id="KAF5736639.1"/>
    </source>
</evidence>
<protein>
    <recommendedName>
        <fullName evidence="1">tyrosine--tRNA ligase</fullName>
        <ecNumber evidence="1">6.1.1.1</ecNumber>
    </recommendedName>
    <alternativeName>
        <fullName evidence="7">Tyrosyl-tRNA synthetase</fullName>
    </alternativeName>
</protein>
<dbReference type="EC" id="6.1.1.1" evidence="1"/>
<keyword evidence="4 9" id="KW-0067">ATP-binding</keyword>
<evidence type="ECO:0000256" key="2">
    <source>
        <dbReference type="ARBA" id="ARBA00022598"/>
    </source>
</evidence>
<keyword evidence="5 9" id="KW-0648">Protein biosynthesis</keyword>
<dbReference type="EMBL" id="JAAARO010000014">
    <property type="protein sequence ID" value="KAF5736639.1"/>
    <property type="molecule type" value="Genomic_DNA"/>
</dbReference>
<comment type="catalytic activity">
    <reaction evidence="8">
        <text>tRNA(Tyr) + L-tyrosine + ATP = L-tyrosyl-tRNA(Tyr) + AMP + diphosphate + H(+)</text>
        <dbReference type="Rhea" id="RHEA:10220"/>
        <dbReference type="Rhea" id="RHEA-COMP:9706"/>
        <dbReference type="Rhea" id="RHEA-COMP:9707"/>
        <dbReference type="ChEBI" id="CHEBI:15378"/>
        <dbReference type="ChEBI" id="CHEBI:30616"/>
        <dbReference type="ChEBI" id="CHEBI:33019"/>
        <dbReference type="ChEBI" id="CHEBI:58315"/>
        <dbReference type="ChEBI" id="CHEBI:78442"/>
        <dbReference type="ChEBI" id="CHEBI:78536"/>
        <dbReference type="ChEBI" id="CHEBI:456215"/>
        <dbReference type="EC" id="6.1.1.1"/>
    </reaction>
</comment>
<dbReference type="Pfam" id="PF00579">
    <property type="entry name" value="tRNA-synt_1b"/>
    <property type="match status" value="1"/>
</dbReference>
<sequence>MTLKYLLQRLIYASWAWIKEKLMYLQLAREYCDDVKRKNKLIILSHHMLPGLKQGQEKMSKSDPSSSIYMEDKEVEVNRKINKAYYPPYIVEGNPCLEYIKYIIFPWFNEFSVERGVENGGNKTYNSYEELVADYEKGELHPYDLKPALSDALSWILQPVRDHFSRDANAKVLLKRVQGYRVTRRVFGFSELGIHRGKNHTCMGVRMEDWGGSEMSWWMKSLGVDFVNVALLYSKPWKPFCHGLKLLEDEDEYKEMGWIGVEYGFMKFETGNDLFFSSWYYHKLVKFNMFNYIIWSQVVA</sequence>
<proteinExistence type="inferred from homology"/>
<evidence type="ECO:0000256" key="1">
    <source>
        <dbReference type="ARBA" id="ARBA00013160"/>
    </source>
</evidence>
<reference evidence="10 11" key="1">
    <citation type="journal article" date="2020" name="Nat. Commun.">
        <title>Genome of Tripterygium wilfordii and identification of cytochrome P450 involved in triptolide biosynthesis.</title>
        <authorList>
            <person name="Tu L."/>
            <person name="Su P."/>
            <person name="Zhang Z."/>
            <person name="Gao L."/>
            <person name="Wang J."/>
            <person name="Hu T."/>
            <person name="Zhou J."/>
            <person name="Zhang Y."/>
            <person name="Zhao Y."/>
            <person name="Liu Y."/>
            <person name="Song Y."/>
            <person name="Tong Y."/>
            <person name="Lu Y."/>
            <person name="Yang J."/>
            <person name="Xu C."/>
            <person name="Jia M."/>
            <person name="Peters R.J."/>
            <person name="Huang L."/>
            <person name="Gao W."/>
        </authorList>
    </citation>
    <scope>NUCLEOTIDE SEQUENCE [LARGE SCALE GENOMIC DNA]</scope>
    <source>
        <strain evidence="11">cv. XIE 37</strain>
        <tissue evidence="10">Leaf</tissue>
    </source>
</reference>
<dbReference type="InterPro" id="IPR014729">
    <property type="entry name" value="Rossmann-like_a/b/a_fold"/>
</dbReference>
<comment type="similarity">
    <text evidence="9">Belongs to the class-I aminoacyl-tRNA synthetase family.</text>
</comment>
<evidence type="ECO:0000256" key="4">
    <source>
        <dbReference type="ARBA" id="ARBA00022840"/>
    </source>
</evidence>
<evidence type="ECO:0000256" key="7">
    <source>
        <dbReference type="ARBA" id="ARBA00033323"/>
    </source>
</evidence>
<dbReference type="SUPFAM" id="SSF52374">
    <property type="entry name" value="Nucleotidylyl transferase"/>
    <property type="match status" value="1"/>
</dbReference>